<dbReference type="AlphaFoldDB" id="J9GBB7"/>
<keyword evidence="1" id="KW-0812">Transmembrane</keyword>
<keyword evidence="1" id="KW-1133">Transmembrane helix</keyword>
<accession>J9GBB7</accession>
<feature type="domain" description="Acyltransferase 3" evidence="2">
    <location>
        <begin position="15"/>
        <end position="328"/>
    </location>
</feature>
<feature type="transmembrane region" description="Helical" evidence="1">
    <location>
        <begin position="147"/>
        <end position="167"/>
    </location>
</feature>
<name>J9GBB7_9ZZZZ</name>
<dbReference type="InterPro" id="IPR002656">
    <property type="entry name" value="Acyl_transf_3_dom"/>
</dbReference>
<feature type="transmembrane region" description="Helical" evidence="1">
    <location>
        <begin position="222"/>
        <end position="251"/>
    </location>
</feature>
<keyword evidence="1" id="KW-0472">Membrane</keyword>
<sequence>MNTSVSSIPSSSNQIGALRYLLACSIVVHHVNSLSGSQWPVWIDPYTVVSLFFMLSGYFGWVSWLRRPHFREFVVHRLRRLLPAYWAVVLLGAIGLVSVSSLSPGAYFTSSQWWRYVGANLALLNFLEPTLPGVFSQHLVTAVNPALWFVKLEVLFTFLLPLLAHAWKRLMGEHPTYWRASFARGLCWGLGGACVIILLLGETQVLPLPVMGLRYLGYLQHYLWGVALYFLLPRIRLTGAVGCGLLVLFLLSSWSAPFAHTVGWLVVLALVLRLFLSDGPLRCLNRSNLSYGIYLSHCPLVQLALVWSLPDWGVWLMAFSSLGVAYGLYLGVERRWA</sequence>
<feature type="transmembrane region" description="Helical" evidence="1">
    <location>
        <begin position="257"/>
        <end position="276"/>
    </location>
</feature>
<evidence type="ECO:0000259" key="2">
    <source>
        <dbReference type="Pfam" id="PF01757"/>
    </source>
</evidence>
<proteinExistence type="predicted"/>
<feature type="transmembrane region" description="Helical" evidence="1">
    <location>
        <begin position="182"/>
        <end position="201"/>
    </location>
</feature>
<dbReference type="GO" id="GO:0016747">
    <property type="term" value="F:acyltransferase activity, transferring groups other than amino-acyl groups"/>
    <property type="evidence" value="ECO:0007669"/>
    <property type="project" value="InterPro"/>
</dbReference>
<dbReference type="EMBL" id="AMCI01001758">
    <property type="protein sequence ID" value="EJX04597.1"/>
    <property type="molecule type" value="Genomic_DNA"/>
</dbReference>
<organism evidence="3">
    <name type="scientific">gut metagenome</name>
    <dbReference type="NCBI Taxonomy" id="749906"/>
    <lineage>
        <taxon>unclassified sequences</taxon>
        <taxon>metagenomes</taxon>
        <taxon>organismal metagenomes</taxon>
    </lineage>
</organism>
<reference evidence="3" key="1">
    <citation type="journal article" date="2012" name="PLoS ONE">
        <title>Gene sets for utilization of primary and secondary nutrition supplies in the distal gut of endangered iberian lynx.</title>
        <authorList>
            <person name="Alcaide M."/>
            <person name="Messina E."/>
            <person name="Richter M."/>
            <person name="Bargiela R."/>
            <person name="Peplies J."/>
            <person name="Huws S.A."/>
            <person name="Newbold C.J."/>
            <person name="Golyshin P.N."/>
            <person name="Simon M.A."/>
            <person name="Lopez G."/>
            <person name="Yakimov M.M."/>
            <person name="Ferrer M."/>
        </authorList>
    </citation>
    <scope>NUCLEOTIDE SEQUENCE</scope>
</reference>
<keyword evidence="3" id="KW-0808">Transferase</keyword>
<evidence type="ECO:0000313" key="3">
    <source>
        <dbReference type="EMBL" id="EJX04597.1"/>
    </source>
</evidence>
<feature type="transmembrane region" description="Helical" evidence="1">
    <location>
        <begin position="85"/>
        <end position="107"/>
    </location>
</feature>
<feature type="transmembrane region" description="Helical" evidence="1">
    <location>
        <begin position="46"/>
        <end position="65"/>
    </location>
</feature>
<feature type="transmembrane region" description="Helical" evidence="1">
    <location>
        <begin position="288"/>
        <end position="307"/>
    </location>
</feature>
<gene>
    <name evidence="3" type="ORF">EVA_07293</name>
</gene>
<comment type="caution">
    <text evidence="3">The sequence shown here is derived from an EMBL/GenBank/DDBJ whole genome shotgun (WGS) entry which is preliminary data.</text>
</comment>
<feature type="transmembrane region" description="Helical" evidence="1">
    <location>
        <begin position="313"/>
        <end position="332"/>
    </location>
</feature>
<dbReference type="Pfam" id="PF01757">
    <property type="entry name" value="Acyl_transf_3"/>
    <property type="match status" value="1"/>
</dbReference>
<protein>
    <submittedName>
        <fullName evidence="3">Acetyltransferase</fullName>
    </submittedName>
</protein>
<evidence type="ECO:0000256" key="1">
    <source>
        <dbReference type="SAM" id="Phobius"/>
    </source>
</evidence>